<evidence type="ECO:0000313" key="1">
    <source>
        <dbReference type="EMBL" id="TJZ71035.1"/>
    </source>
</evidence>
<reference evidence="1 2" key="1">
    <citation type="submission" date="2019-04" db="EMBL/GenBank/DDBJ databases">
        <title>Chitiniphilus eburnea sp. nov., a novel chitinolytic bacterium isolated from aquaculture sludge.</title>
        <authorList>
            <person name="Sheng M."/>
        </authorList>
    </citation>
    <scope>NUCLEOTIDE SEQUENCE [LARGE SCALE GENOMIC DNA]</scope>
    <source>
        <strain evidence="1 2">HX-2-15</strain>
    </source>
</reference>
<evidence type="ECO:0000313" key="2">
    <source>
        <dbReference type="Proteomes" id="UP000310016"/>
    </source>
</evidence>
<protein>
    <submittedName>
        <fullName evidence="1">Uncharacterized protein</fullName>
    </submittedName>
</protein>
<organism evidence="1 2">
    <name type="scientific">Chitiniphilus eburneus</name>
    <dbReference type="NCBI Taxonomy" id="2571148"/>
    <lineage>
        <taxon>Bacteria</taxon>
        <taxon>Pseudomonadati</taxon>
        <taxon>Pseudomonadota</taxon>
        <taxon>Betaproteobacteria</taxon>
        <taxon>Neisseriales</taxon>
        <taxon>Chitinibacteraceae</taxon>
        <taxon>Chitiniphilus</taxon>
    </lineage>
</organism>
<dbReference type="Proteomes" id="UP000310016">
    <property type="component" value="Unassembled WGS sequence"/>
</dbReference>
<comment type="caution">
    <text evidence="1">The sequence shown here is derived from an EMBL/GenBank/DDBJ whole genome shotgun (WGS) entry which is preliminary data.</text>
</comment>
<dbReference type="AlphaFoldDB" id="A0A4U0PRV0"/>
<sequence>MGLVMDTARLIEFLGHGSSHPALDEFLTAHGVVRRPETDGATEDILSEDGTVLLTFQSQLTFDKESLLPRKSEGRYILAGVTFRRAFAHPLPHGLSLDKDRATIDKLLGPARRERARLPSATYYFDNLVIVVNRSRAKPDDASIGFWAPDIYDRDTLGLI</sequence>
<accession>A0A4U0PRV0</accession>
<proteinExistence type="predicted"/>
<keyword evidence="2" id="KW-1185">Reference proteome</keyword>
<dbReference type="EMBL" id="SUMF01000017">
    <property type="protein sequence ID" value="TJZ71035.1"/>
    <property type="molecule type" value="Genomic_DNA"/>
</dbReference>
<dbReference type="OrthoDB" id="8634989at2"/>
<name>A0A4U0PRV0_9NEIS</name>
<gene>
    <name evidence="1" type="ORF">FAZ21_13800</name>
</gene>
<dbReference type="RefSeq" id="WP_136774024.1">
    <property type="nucleotide sequence ID" value="NZ_CP156074.1"/>
</dbReference>